<gene>
    <name evidence="2" type="ORF">HMPREF9970_0034</name>
</gene>
<keyword evidence="3" id="KW-1185">Reference proteome</keyword>
<protein>
    <submittedName>
        <fullName evidence="2">Uncharacterized protein</fullName>
    </submittedName>
</protein>
<dbReference type="eggNOG" id="ENOG5033SG7">
    <property type="taxonomic scope" value="Bacteria"/>
</dbReference>
<accession>I0R9C3</accession>
<keyword evidence="1" id="KW-0812">Transmembrane</keyword>
<dbReference type="PATRIC" id="fig|1095750.3.peg.962"/>
<evidence type="ECO:0000256" key="1">
    <source>
        <dbReference type="SAM" id="Phobius"/>
    </source>
</evidence>
<dbReference type="RefSeq" id="WP_008753591.1">
    <property type="nucleotide sequence ID" value="NZ_AJGH01000050.1"/>
</dbReference>
<dbReference type="EMBL" id="AJGH01000050">
    <property type="protein sequence ID" value="EIC96281.1"/>
    <property type="molecule type" value="Genomic_DNA"/>
</dbReference>
<keyword evidence="1" id="KW-0472">Membrane</keyword>
<sequence length="176" mass="20519">MQEYAPNVKLMTLSNYVAFSRRHSYAMNNLGLVGVIMIFYKNSLFLILLLSALYLSGCEKTQNNGSILYYEQNKFEVDIKQLIDNRYYIINNSDNYNFYYRTYGDIIFYSKLKVNVITYENSILKINLKAIPVYSDDEVSSEIFVNIPNFKENVDKVIVDVNSDTAEEVYHGESRL</sequence>
<feature type="transmembrane region" description="Helical" evidence="1">
    <location>
        <begin position="30"/>
        <end position="55"/>
    </location>
</feature>
<organism evidence="2 3">
    <name type="scientific">Lachnoanaerobaculum saburreum F0468</name>
    <dbReference type="NCBI Taxonomy" id="1095750"/>
    <lineage>
        <taxon>Bacteria</taxon>
        <taxon>Bacillati</taxon>
        <taxon>Bacillota</taxon>
        <taxon>Clostridia</taxon>
        <taxon>Lachnospirales</taxon>
        <taxon>Lachnospiraceae</taxon>
        <taxon>Lachnoanaerobaculum</taxon>
    </lineage>
</organism>
<comment type="caution">
    <text evidence="2">The sequence shown here is derived from an EMBL/GenBank/DDBJ whole genome shotgun (WGS) entry which is preliminary data.</text>
</comment>
<dbReference type="Proteomes" id="UP000005039">
    <property type="component" value="Unassembled WGS sequence"/>
</dbReference>
<dbReference type="AlphaFoldDB" id="I0R9C3"/>
<reference evidence="2 3" key="1">
    <citation type="submission" date="2012-03" db="EMBL/GenBank/DDBJ databases">
        <authorList>
            <person name="Durkin A.S."/>
            <person name="McCorrison J."/>
            <person name="Torralba M."/>
            <person name="Gillis M."/>
            <person name="Methe B."/>
            <person name="Sutton G."/>
            <person name="Nelson K.E."/>
        </authorList>
    </citation>
    <scope>NUCLEOTIDE SEQUENCE [LARGE SCALE GENOMIC DNA]</scope>
    <source>
        <strain evidence="2 3">F0468</strain>
    </source>
</reference>
<evidence type="ECO:0000313" key="2">
    <source>
        <dbReference type="EMBL" id="EIC96281.1"/>
    </source>
</evidence>
<name>I0R9C3_9FIRM</name>
<evidence type="ECO:0000313" key="3">
    <source>
        <dbReference type="Proteomes" id="UP000005039"/>
    </source>
</evidence>
<keyword evidence="1" id="KW-1133">Transmembrane helix</keyword>
<proteinExistence type="predicted"/>